<reference evidence="4 5" key="1">
    <citation type="submission" date="2019-12" db="EMBL/GenBank/DDBJ databases">
        <title>Genomic-based taxomic classification of the family Erythrobacteraceae.</title>
        <authorList>
            <person name="Xu L."/>
        </authorList>
    </citation>
    <scope>NUCLEOTIDE SEQUENCE [LARGE SCALE GENOMIC DNA]</scope>
    <source>
        <strain evidence="4 5">KCTC 52259</strain>
    </source>
</reference>
<evidence type="ECO:0000313" key="5">
    <source>
        <dbReference type="Proteomes" id="UP000473531"/>
    </source>
</evidence>
<evidence type="ECO:0000256" key="2">
    <source>
        <dbReference type="SAM" id="SignalP"/>
    </source>
</evidence>
<feature type="signal peptide" evidence="2">
    <location>
        <begin position="1"/>
        <end position="22"/>
    </location>
</feature>
<proteinExistence type="predicted"/>
<dbReference type="InterPro" id="IPR013974">
    <property type="entry name" value="SAF"/>
</dbReference>
<dbReference type="NCBIfam" id="TIGR03177">
    <property type="entry name" value="pilus_cpaB"/>
    <property type="match status" value="1"/>
</dbReference>
<dbReference type="EMBL" id="WTYU01000001">
    <property type="protein sequence ID" value="MXP13428.1"/>
    <property type="molecule type" value="Genomic_DNA"/>
</dbReference>
<evidence type="ECO:0000313" key="4">
    <source>
        <dbReference type="EMBL" id="MXP13428.1"/>
    </source>
</evidence>
<dbReference type="CDD" id="cd11614">
    <property type="entry name" value="SAF_CpaB_FlgA_like"/>
    <property type="match status" value="1"/>
</dbReference>
<keyword evidence="2" id="KW-0732">Signal</keyword>
<sequence>MDRKKLVLLLGALIIAIGTALAARSMFAGASAPQAEAAAVPQGPKVLVAQRALPVGTIITADSISYQMWPAEMVQDAYFIEGEADISKLLGTVVRHQVTAGEPVTQGSLVAPGDRGFLAAALGPGMRAVTVPVSAKTGVAGFVFPGDRVDIVLTQTVDGEEGQPLKASETVLRNLRVLATDQSTTTEKLEGKTVVREFRTVTLEVTPTMAEKVAVAQTIGTLSLSLRSIADNQIELDRAIAAGEINVPDNATPEEEEKLLAQAMSRPSDKSNSFVTGGDVSRFQRRTMPPQGTANAPAPQQYIANSSAGGSTPSVSAAPVRQGPVVRVTRGKETVEVPVGKN</sequence>
<gene>
    <name evidence="4" type="primary">cpaB</name>
    <name evidence="4" type="ORF">GRI44_01495</name>
</gene>
<dbReference type="Gene3D" id="3.90.1210.10">
    <property type="entry name" value="Antifreeze-like/N-acetylneuraminic acid synthase C-terminal domain"/>
    <property type="match status" value="1"/>
</dbReference>
<dbReference type="Pfam" id="PF08666">
    <property type="entry name" value="SAF"/>
    <property type="match status" value="1"/>
</dbReference>
<organism evidence="4 5">
    <name type="scientific">Allopontixanthobacter confluentis</name>
    <dbReference type="NCBI Taxonomy" id="1849021"/>
    <lineage>
        <taxon>Bacteria</taxon>
        <taxon>Pseudomonadati</taxon>
        <taxon>Pseudomonadota</taxon>
        <taxon>Alphaproteobacteria</taxon>
        <taxon>Sphingomonadales</taxon>
        <taxon>Erythrobacteraceae</taxon>
        <taxon>Allopontixanthobacter</taxon>
    </lineage>
</organism>
<accession>A0A6L7GEA4</accession>
<protein>
    <submittedName>
        <fullName evidence="4">Flp pilus assembly protein CpaB</fullName>
    </submittedName>
</protein>
<evidence type="ECO:0000256" key="1">
    <source>
        <dbReference type="SAM" id="MobiDB-lite"/>
    </source>
</evidence>
<name>A0A6L7GEA4_9SPHN</name>
<evidence type="ECO:0000259" key="3">
    <source>
        <dbReference type="SMART" id="SM00858"/>
    </source>
</evidence>
<feature type="region of interest" description="Disordered" evidence="1">
    <location>
        <begin position="284"/>
        <end position="342"/>
    </location>
</feature>
<dbReference type="Proteomes" id="UP000473531">
    <property type="component" value="Unassembled WGS sequence"/>
</dbReference>
<dbReference type="AlphaFoldDB" id="A0A6L7GEA4"/>
<feature type="compositionally biased region" description="Polar residues" evidence="1">
    <location>
        <begin position="302"/>
        <end position="315"/>
    </location>
</feature>
<dbReference type="Pfam" id="PF16976">
    <property type="entry name" value="RcpC"/>
    <property type="match status" value="1"/>
</dbReference>
<dbReference type="OrthoDB" id="163768at2"/>
<dbReference type="RefSeq" id="WP_160599605.1">
    <property type="nucleotide sequence ID" value="NZ_WTYU01000001.1"/>
</dbReference>
<dbReference type="InterPro" id="IPR017592">
    <property type="entry name" value="Pilus_assmbl_Flp-typ_CpaB"/>
</dbReference>
<feature type="chain" id="PRO_5026878824" evidence="2">
    <location>
        <begin position="23"/>
        <end position="342"/>
    </location>
</feature>
<comment type="caution">
    <text evidence="4">The sequence shown here is derived from an EMBL/GenBank/DDBJ whole genome shotgun (WGS) entry which is preliminary data.</text>
</comment>
<keyword evidence="5" id="KW-1185">Reference proteome</keyword>
<dbReference type="SMART" id="SM00858">
    <property type="entry name" value="SAF"/>
    <property type="match status" value="1"/>
</dbReference>
<dbReference type="InterPro" id="IPR031571">
    <property type="entry name" value="RcpC_dom"/>
</dbReference>
<feature type="domain" description="SAF" evidence="3">
    <location>
        <begin position="44"/>
        <end position="110"/>
    </location>
</feature>